<keyword evidence="2" id="KW-0378">Hydrolase</keyword>
<dbReference type="RefSeq" id="WP_350393461.1">
    <property type="nucleotide sequence ID" value="NZ_JBELQE010000048.1"/>
</dbReference>
<dbReference type="Proteomes" id="UP001480955">
    <property type="component" value="Unassembled WGS sequence"/>
</dbReference>
<keyword evidence="5" id="KW-1185">Reference proteome</keyword>
<feature type="compositionally biased region" description="Gly residues" evidence="3">
    <location>
        <begin position="51"/>
        <end position="61"/>
    </location>
</feature>
<feature type="region of interest" description="Disordered" evidence="3">
    <location>
        <begin position="21"/>
        <end position="66"/>
    </location>
</feature>
<reference evidence="4 5" key="1">
    <citation type="submission" date="2024-06" db="EMBL/GenBank/DDBJ databases">
        <authorList>
            <person name="Campbell A.G."/>
        </authorList>
    </citation>
    <scope>NUCLEOTIDE SEQUENCE [LARGE SCALE GENOMIC DNA]</scope>
    <source>
        <strain evidence="4 5">EM12</strain>
    </source>
</reference>
<proteinExistence type="predicted"/>
<evidence type="ECO:0000256" key="1">
    <source>
        <dbReference type="ARBA" id="ARBA00022722"/>
    </source>
</evidence>
<feature type="region of interest" description="Disordered" evidence="3">
    <location>
        <begin position="147"/>
        <end position="166"/>
    </location>
</feature>
<feature type="compositionally biased region" description="Low complexity" evidence="3">
    <location>
        <begin position="156"/>
        <end position="166"/>
    </location>
</feature>
<dbReference type="Pfam" id="PF00545">
    <property type="entry name" value="Ribonuclease"/>
    <property type="match status" value="1"/>
</dbReference>
<dbReference type="SUPFAM" id="SSF53933">
    <property type="entry name" value="Microbial ribonucleases"/>
    <property type="match status" value="1"/>
</dbReference>
<name>A0ABV1QKA4_9HYPH</name>
<dbReference type="InterPro" id="IPR000026">
    <property type="entry name" value="N1-like"/>
</dbReference>
<gene>
    <name evidence="4" type="ORF">ABS772_07640</name>
</gene>
<evidence type="ECO:0000256" key="3">
    <source>
        <dbReference type="SAM" id="MobiDB-lite"/>
    </source>
</evidence>
<accession>A0ABV1QKA4</accession>
<comment type="caution">
    <text evidence="4">The sequence shown here is derived from an EMBL/GenBank/DDBJ whole genome shotgun (WGS) entry which is preliminary data.</text>
</comment>
<dbReference type="EMBL" id="JBELQE010000048">
    <property type="protein sequence ID" value="MER2249785.1"/>
    <property type="molecule type" value="Genomic_DNA"/>
</dbReference>
<protein>
    <submittedName>
        <fullName evidence="4">Ribonuclease domain-containing protein</fullName>
    </submittedName>
</protein>
<organism evidence="4 5">
    <name type="scientific">Methylorubrum podarium</name>
    <dbReference type="NCBI Taxonomy" id="200476"/>
    <lineage>
        <taxon>Bacteria</taxon>
        <taxon>Pseudomonadati</taxon>
        <taxon>Pseudomonadota</taxon>
        <taxon>Alphaproteobacteria</taxon>
        <taxon>Hyphomicrobiales</taxon>
        <taxon>Methylobacteriaceae</taxon>
        <taxon>Methylorubrum</taxon>
    </lineage>
</organism>
<dbReference type="Gene3D" id="3.10.450.30">
    <property type="entry name" value="Microbial ribonucleases"/>
    <property type="match status" value="1"/>
</dbReference>
<evidence type="ECO:0000313" key="4">
    <source>
        <dbReference type="EMBL" id="MER2249785.1"/>
    </source>
</evidence>
<evidence type="ECO:0000256" key="2">
    <source>
        <dbReference type="ARBA" id="ARBA00022801"/>
    </source>
</evidence>
<dbReference type="InterPro" id="IPR016191">
    <property type="entry name" value="Ribonuclease/ribotoxin"/>
</dbReference>
<sequence length="574" mass="58091">MSNGISQFAYTAPAPTASFGLAGPSGPTGGTSGGSLSVDLPEISVGPEPDLGGGALPGDGSYGDPIAGFHQINGQFADSQRAFSERMDAQSAQFNSQMQAQSDARAAQMQAQFESNMASMNAQRAAMFAPPPVTGPILPPNFSETAQVPAAPAPARPAAAPAADPFAATGEGGLGLSPVGTTGLTAFGLGGPAPGATPNLAFDPAPLGQGGIDAAPPAQPPAPPPIGYGDQPLGVPVSQISRLTSADAQAAVGARLDAFRAAAKPAAQDAALQNALNGAYAFRVQGGDAGPFDRIAERVAGDPRAEVELKVARDRAEAIVAAGVSGNIRALNDNGVNFGAQLYALQRSVTNDPDNALGPIGRALDGLRYGEGAGSAVNDIQAGATRQALTGLGFGREVQDATALDAARTEAAQIQQRQALAAMTPAERLSYIAGQALDAGALTAGPTLAMALGGGRPWGPAGAATGLLTPPTTPTPAATGNRPLTRVVQTPNGLVDLGPTLDRIANGGSFPHRRDGTVFRNREQLLPAQPPGYYTEFVHPTPGMNGPGVQRVIRGQGGEFYYSPDHYARFIPLN</sequence>
<keyword evidence="1" id="KW-0540">Nuclease</keyword>
<evidence type="ECO:0000313" key="5">
    <source>
        <dbReference type="Proteomes" id="UP001480955"/>
    </source>
</evidence>